<keyword evidence="3" id="KW-0238">DNA-binding</keyword>
<dbReference type="SMART" id="SM00353">
    <property type="entry name" value="HLH"/>
    <property type="match status" value="1"/>
</dbReference>
<dbReference type="GO" id="GO:0046983">
    <property type="term" value="F:protein dimerization activity"/>
    <property type="evidence" value="ECO:0007669"/>
    <property type="project" value="InterPro"/>
</dbReference>
<dbReference type="InterPro" id="IPR011598">
    <property type="entry name" value="bHLH_dom"/>
</dbReference>
<evidence type="ECO:0000313" key="8">
    <source>
        <dbReference type="EMBL" id="CAL1389291.1"/>
    </source>
</evidence>
<dbReference type="GO" id="GO:0000978">
    <property type="term" value="F:RNA polymerase II cis-regulatory region sequence-specific DNA binding"/>
    <property type="evidence" value="ECO:0007669"/>
    <property type="project" value="TreeGrafter"/>
</dbReference>
<evidence type="ECO:0000313" key="9">
    <source>
        <dbReference type="Proteomes" id="UP001497516"/>
    </source>
</evidence>
<dbReference type="Pfam" id="PF00010">
    <property type="entry name" value="HLH"/>
    <property type="match status" value="1"/>
</dbReference>
<dbReference type="SUPFAM" id="SSF47459">
    <property type="entry name" value="HLH, helix-loop-helix DNA-binding domain"/>
    <property type="match status" value="1"/>
</dbReference>
<evidence type="ECO:0000256" key="5">
    <source>
        <dbReference type="ARBA" id="ARBA00023242"/>
    </source>
</evidence>
<feature type="compositionally biased region" description="Polar residues" evidence="6">
    <location>
        <begin position="1"/>
        <end position="18"/>
    </location>
</feature>
<sequence length="364" mass="39033">MDSGSSRNFQNQSEQSGSGLLRFRSAPSTLLSNFGDQGQGAIGDDSPAMGFRELDGKSAAKVKGAANSGGGYPNSSTLARSYSGLPPHYPKADTASSGVDRDGSYRLMMASLGINQNEAARTLKTVDYSSLGRQQSSSPAGFFEDLSSHNGNYPTVKGYTPTNQMGANNGGEASSPRQRPQLSFSSTMLSSDIDLEHVSPSSPESPNLVGGYGGAGFPYGGASWNEPHFGDTASIAHHHRQNGGEIGVHGLSRHLSLPNKPGASGEMDTFLRFQDSVPCKIRAKRGCATHPRSIAERVRRTRISERMRKLQDLVPNMDKQTNTADMLDLAVDYIKDLQAQYKNLNEIRANCTCSHKRQGGQAQN</sequence>
<evidence type="ECO:0000256" key="6">
    <source>
        <dbReference type="SAM" id="MobiDB-lite"/>
    </source>
</evidence>
<dbReference type="InterPro" id="IPR045843">
    <property type="entry name" value="IND-like"/>
</dbReference>
<dbReference type="PANTHER" id="PTHR16223">
    <property type="entry name" value="TRANSCRIPTION FACTOR BHLH83-RELATED"/>
    <property type="match status" value="1"/>
</dbReference>
<feature type="domain" description="BHLH" evidence="7">
    <location>
        <begin position="287"/>
        <end position="337"/>
    </location>
</feature>
<keyword evidence="4" id="KW-0804">Transcription</keyword>
<evidence type="ECO:0000259" key="7">
    <source>
        <dbReference type="PROSITE" id="PS50888"/>
    </source>
</evidence>
<dbReference type="PANTHER" id="PTHR16223:SF125">
    <property type="entry name" value="OS08G0506700 PROTEIN"/>
    <property type="match status" value="1"/>
</dbReference>
<keyword evidence="5" id="KW-0539">Nucleus</keyword>
<dbReference type="AlphaFoldDB" id="A0AAV2ETN0"/>
<protein>
    <recommendedName>
        <fullName evidence="7">BHLH domain-containing protein</fullName>
    </recommendedName>
</protein>
<organism evidence="8 9">
    <name type="scientific">Linum trigynum</name>
    <dbReference type="NCBI Taxonomy" id="586398"/>
    <lineage>
        <taxon>Eukaryota</taxon>
        <taxon>Viridiplantae</taxon>
        <taxon>Streptophyta</taxon>
        <taxon>Embryophyta</taxon>
        <taxon>Tracheophyta</taxon>
        <taxon>Spermatophyta</taxon>
        <taxon>Magnoliopsida</taxon>
        <taxon>eudicotyledons</taxon>
        <taxon>Gunneridae</taxon>
        <taxon>Pentapetalae</taxon>
        <taxon>rosids</taxon>
        <taxon>fabids</taxon>
        <taxon>Malpighiales</taxon>
        <taxon>Linaceae</taxon>
        <taxon>Linum</taxon>
    </lineage>
</organism>
<dbReference type="FunFam" id="4.10.280.10:FF:000021">
    <property type="entry name" value="Transcription factor bHLH130 family"/>
    <property type="match status" value="1"/>
</dbReference>
<dbReference type="GO" id="GO:0000981">
    <property type="term" value="F:DNA-binding transcription factor activity, RNA polymerase II-specific"/>
    <property type="evidence" value="ECO:0007669"/>
    <property type="project" value="TreeGrafter"/>
</dbReference>
<dbReference type="Gene3D" id="4.10.280.10">
    <property type="entry name" value="Helix-loop-helix DNA-binding domain"/>
    <property type="match status" value="1"/>
</dbReference>
<keyword evidence="9" id="KW-1185">Reference proteome</keyword>
<accession>A0AAV2ETN0</accession>
<feature type="region of interest" description="Disordered" evidence="6">
    <location>
        <begin position="1"/>
        <end position="53"/>
    </location>
</feature>
<feature type="compositionally biased region" description="Polar residues" evidence="6">
    <location>
        <begin position="160"/>
        <end position="183"/>
    </location>
</feature>
<feature type="region of interest" description="Disordered" evidence="6">
    <location>
        <begin position="157"/>
        <end position="183"/>
    </location>
</feature>
<evidence type="ECO:0000256" key="4">
    <source>
        <dbReference type="ARBA" id="ARBA00023163"/>
    </source>
</evidence>
<gene>
    <name evidence="8" type="ORF">LTRI10_LOCUS30159</name>
</gene>
<name>A0AAV2ETN0_9ROSI</name>
<evidence type="ECO:0000256" key="3">
    <source>
        <dbReference type="ARBA" id="ARBA00023125"/>
    </source>
</evidence>
<keyword evidence="2" id="KW-0805">Transcription regulation</keyword>
<dbReference type="InterPro" id="IPR036638">
    <property type="entry name" value="HLH_DNA-bd_sf"/>
</dbReference>
<evidence type="ECO:0000256" key="1">
    <source>
        <dbReference type="ARBA" id="ARBA00004123"/>
    </source>
</evidence>
<dbReference type="GO" id="GO:0005634">
    <property type="term" value="C:nucleus"/>
    <property type="evidence" value="ECO:0007669"/>
    <property type="project" value="UniProtKB-SubCell"/>
</dbReference>
<evidence type="ECO:0000256" key="2">
    <source>
        <dbReference type="ARBA" id="ARBA00023015"/>
    </source>
</evidence>
<reference evidence="8 9" key="1">
    <citation type="submission" date="2024-04" db="EMBL/GenBank/DDBJ databases">
        <authorList>
            <person name="Fracassetti M."/>
        </authorList>
    </citation>
    <scope>NUCLEOTIDE SEQUENCE [LARGE SCALE GENOMIC DNA]</scope>
</reference>
<comment type="subcellular location">
    <subcellularLocation>
        <location evidence="1">Nucleus</location>
    </subcellularLocation>
</comment>
<feature type="compositionally biased region" description="Polar residues" evidence="6">
    <location>
        <begin position="26"/>
        <end position="36"/>
    </location>
</feature>
<dbReference type="Proteomes" id="UP001497516">
    <property type="component" value="Chromosome 5"/>
</dbReference>
<proteinExistence type="predicted"/>
<dbReference type="EMBL" id="OZ034818">
    <property type="protein sequence ID" value="CAL1389291.1"/>
    <property type="molecule type" value="Genomic_DNA"/>
</dbReference>
<dbReference type="PROSITE" id="PS50888">
    <property type="entry name" value="BHLH"/>
    <property type="match status" value="1"/>
</dbReference>